<dbReference type="Gene3D" id="2.40.128.20">
    <property type="match status" value="1"/>
</dbReference>
<dbReference type="Proteomes" id="UP000016926">
    <property type="component" value="Unassembled WGS sequence"/>
</dbReference>
<dbReference type="GO" id="GO:0016831">
    <property type="term" value="F:carboxy-lyase activity"/>
    <property type="evidence" value="ECO:0007669"/>
    <property type="project" value="InterPro"/>
</dbReference>
<dbReference type="InterPro" id="IPR012674">
    <property type="entry name" value="Calycin"/>
</dbReference>
<evidence type="ECO:0000313" key="2">
    <source>
        <dbReference type="Proteomes" id="UP000016926"/>
    </source>
</evidence>
<reference evidence="1 2" key="1">
    <citation type="journal article" date="2012" name="Nat. Commun.">
        <title>A multi-omic map of the lipid-producing yeast Rhodosporidium toruloides.</title>
        <authorList>
            <person name="Zhu Z."/>
            <person name="Zhang S."/>
            <person name="Liu H."/>
            <person name="Shen H."/>
            <person name="Lin X."/>
            <person name="Yang F."/>
            <person name="Zhou Y.J."/>
            <person name="Jin G."/>
            <person name="Ye M."/>
            <person name="Zou H."/>
            <person name="Zou H."/>
            <person name="Zhao Z.K."/>
        </authorList>
    </citation>
    <scope>NUCLEOTIDE SEQUENCE [LARGE SCALE GENOMIC DNA]</scope>
    <source>
        <strain evidence="1 2">NP11</strain>
    </source>
</reference>
<dbReference type="HOGENOM" id="CLU_104261_0_0_1"/>
<protein>
    <submittedName>
        <fullName evidence="1">Phenolic acid decarboxylase</fullName>
    </submittedName>
</protein>
<name>M7XLD4_RHOT1</name>
<proteinExistence type="predicted"/>
<dbReference type="OrthoDB" id="4415004at2759"/>
<dbReference type="AlphaFoldDB" id="M7XLD4"/>
<dbReference type="InterPro" id="IPR008729">
    <property type="entry name" value="PA_de_COase"/>
</dbReference>
<dbReference type="Pfam" id="PF05870">
    <property type="entry name" value="PA_decarbox"/>
    <property type="match status" value="1"/>
</dbReference>
<dbReference type="PANTHER" id="PTHR40087:SF1">
    <property type="entry name" value="PHENOLIC ACID DECARBOXYLASE PADC"/>
    <property type="match status" value="1"/>
</dbReference>
<keyword evidence="2" id="KW-1185">Reference proteome</keyword>
<dbReference type="PANTHER" id="PTHR40087">
    <property type="entry name" value="PHENOLIC ACID DECARBOXYLASE PADC"/>
    <property type="match status" value="1"/>
</dbReference>
<dbReference type="SUPFAM" id="SSF50814">
    <property type="entry name" value="Lipocalins"/>
    <property type="match status" value="1"/>
</dbReference>
<sequence>MPATNESRPVPAHFEEELLNKHLEYTYDNGWKYEFWVPNHERIVYAIHGGPMSGRSNYQTAYYQRIRPDLWQISWLEETGTVVSMALDLTAKRVTTFMSFSWGHWNRAEEAHGYKRDKLEKWRELAVDKPEPRQRYQLPEQATIDKIYEGKGSLQDIEMDWPTVPVEAARKS</sequence>
<dbReference type="EMBL" id="KB722644">
    <property type="protein sequence ID" value="EMS24689.1"/>
    <property type="molecule type" value="Genomic_DNA"/>
</dbReference>
<gene>
    <name evidence="1" type="ORF">RHTO_04869</name>
</gene>
<dbReference type="eggNOG" id="ENOG502RYFT">
    <property type="taxonomic scope" value="Eukaryota"/>
</dbReference>
<accession>M7XLD4</accession>
<dbReference type="RefSeq" id="XP_016275808.1">
    <property type="nucleotide sequence ID" value="XM_016418532.1"/>
</dbReference>
<evidence type="ECO:0000313" key="1">
    <source>
        <dbReference type="EMBL" id="EMS24689.1"/>
    </source>
</evidence>
<organism evidence="1 2">
    <name type="scientific">Rhodotorula toruloides (strain NP11)</name>
    <name type="common">Yeast</name>
    <name type="synonym">Rhodosporidium toruloides</name>
    <dbReference type="NCBI Taxonomy" id="1130832"/>
    <lineage>
        <taxon>Eukaryota</taxon>
        <taxon>Fungi</taxon>
        <taxon>Dikarya</taxon>
        <taxon>Basidiomycota</taxon>
        <taxon>Pucciniomycotina</taxon>
        <taxon>Microbotryomycetes</taxon>
        <taxon>Sporidiobolales</taxon>
        <taxon>Sporidiobolaceae</taxon>
        <taxon>Rhodotorula</taxon>
    </lineage>
</organism>
<dbReference type="CDD" id="cd14241">
    <property type="entry name" value="PAD"/>
    <property type="match status" value="1"/>
</dbReference>
<dbReference type="GeneID" id="27368882"/>